<comment type="similarity">
    <text evidence="1">Belongs to the complex I 24 kDa subunit family.</text>
</comment>
<evidence type="ECO:0000256" key="2">
    <source>
        <dbReference type="ARBA" id="ARBA00019898"/>
    </source>
</evidence>
<evidence type="ECO:0000256" key="3">
    <source>
        <dbReference type="ARBA" id="ARBA00022714"/>
    </source>
</evidence>
<dbReference type="AlphaFoldDB" id="A0A2A2I7A1"/>
<dbReference type="SUPFAM" id="SSF52833">
    <property type="entry name" value="Thioredoxin-like"/>
    <property type="match status" value="1"/>
</dbReference>
<evidence type="ECO:0000256" key="7">
    <source>
        <dbReference type="ARBA" id="ARBA00031580"/>
    </source>
</evidence>
<feature type="binding site" evidence="10">
    <location>
        <position position="78"/>
    </location>
    <ligand>
        <name>[2Fe-2S] cluster</name>
        <dbReference type="ChEBI" id="CHEBI:190135"/>
    </ligand>
</feature>
<feature type="binding site" evidence="10">
    <location>
        <position position="123"/>
    </location>
    <ligand>
        <name>[2Fe-2S] cluster</name>
        <dbReference type="ChEBI" id="CHEBI:190135"/>
    </ligand>
</feature>
<dbReference type="Proteomes" id="UP000218332">
    <property type="component" value="Unassembled WGS sequence"/>
</dbReference>
<dbReference type="EMBL" id="NMPM01000008">
    <property type="protein sequence ID" value="PAV27268.1"/>
    <property type="molecule type" value="Genomic_DNA"/>
</dbReference>
<comment type="cofactor">
    <cofactor evidence="9">
        <name>[2Fe-2S] cluster</name>
        <dbReference type="ChEBI" id="CHEBI:190135"/>
    </cofactor>
</comment>
<evidence type="ECO:0000256" key="1">
    <source>
        <dbReference type="ARBA" id="ARBA00010643"/>
    </source>
</evidence>
<reference evidence="11 12" key="1">
    <citation type="submission" date="2017-07" db="EMBL/GenBank/DDBJ databases">
        <title>Tamlnaduibacter salinus (Mi-7) genome sequencing.</title>
        <authorList>
            <person name="Verma A."/>
            <person name="Krishnamurthi S."/>
        </authorList>
    </citation>
    <scope>NUCLEOTIDE SEQUENCE [LARGE SCALE GENOMIC DNA]</scope>
    <source>
        <strain evidence="11 12">Mi-7</strain>
    </source>
</reference>
<dbReference type="Gene3D" id="1.10.10.1590">
    <property type="entry name" value="NADH-quinone oxidoreductase subunit E"/>
    <property type="match status" value="1"/>
</dbReference>
<dbReference type="InterPro" id="IPR002023">
    <property type="entry name" value="NuoE-like"/>
</dbReference>
<comment type="caution">
    <text evidence="11">The sequence shown here is derived from an EMBL/GenBank/DDBJ whole genome shotgun (WGS) entry which is preliminary data.</text>
</comment>
<dbReference type="CDD" id="cd03081">
    <property type="entry name" value="TRX_Fd_NuoE_FDH_gamma"/>
    <property type="match status" value="1"/>
</dbReference>
<keyword evidence="4 10" id="KW-0479">Metal-binding</keyword>
<evidence type="ECO:0000256" key="6">
    <source>
        <dbReference type="ARBA" id="ARBA00023014"/>
    </source>
</evidence>
<dbReference type="GO" id="GO:0003954">
    <property type="term" value="F:NADH dehydrogenase activity"/>
    <property type="evidence" value="ECO:0007669"/>
    <property type="project" value="TreeGrafter"/>
</dbReference>
<dbReference type="PANTHER" id="PTHR10371">
    <property type="entry name" value="NADH DEHYDROGENASE UBIQUINONE FLAVOPROTEIN 2, MITOCHONDRIAL"/>
    <property type="match status" value="1"/>
</dbReference>
<dbReference type="RefSeq" id="WP_095609812.1">
    <property type="nucleotide sequence ID" value="NZ_NMPM01000008.1"/>
</dbReference>
<dbReference type="Gene3D" id="3.40.30.10">
    <property type="entry name" value="Glutaredoxin"/>
    <property type="match status" value="1"/>
</dbReference>
<keyword evidence="6 10" id="KW-0411">Iron-sulfur</keyword>
<evidence type="ECO:0000256" key="4">
    <source>
        <dbReference type="ARBA" id="ARBA00022723"/>
    </source>
</evidence>
<protein>
    <recommendedName>
        <fullName evidence="2">NADH-quinone oxidoreductase subunit E</fullName>
    </recommendedName>
    <alternativeName>
        <fullName evidence="7">NADH dehydrogenase I subunit E</fullName>
    </alternativeName>
    <alternativeName>
        <fullName evidence="8">NDH-1 subunit E</fullName>
    </alternativeName>
</protein>
<feature type="binding site" evidence="10">
    <location>
        <position position="119"/>
    </location>
    <ligand>
        <name>[2Fe-2S] cluster</name>
        <dbReference type="ChEBI" id="CHEBI:190135"/>
    </ligand>
</feature>
<dbReference type="GO" id="GO:0051537">
    <property type="term" value="F:2 iron, 2 sulfur cluster binding"/>
    <property type="evidence" value="ECO:0007669"/>
    <property type="project" value="UniProtKB-KW"/>
</dbReference>
<dbReference type="PIRSF" id="PIRSF000216">
    <property type="entry name" value="NADH_DH_24kDa"/>
    <property type="match status" value="1"/>
</dbReference>
<evidence type="ECO:0000313" key="12">
    <source>
        <dbReference type="Proteomes" id="UP000218332"/>
    </source>
</evidence>
<dbReference type="Pfam" id="PF01257">
    <property type="entry name" value="2Fe-2S_thioredx"/>
    <property type="match status" value="1"/>
</dbReference>
<comment type="cofactor">
    <cofactor evidence="10">
        <name>[2Fe-2S] cluster</name>
        <dbReference type="ChEBI" id="CHEBI:190135"/>
    </cofactor>
    <text evidence="10">Binds 1 [2Fe-2S] cluster.</text>
</comment>
<organism evidence="11 12">
    <name type="scientific">Tamilnaduibacter salinus</name>
    <dbReference type="NCBI Taxonomy" id="1484056"/>
    <lineage>
        <taxon>Bacteria</taxon>
        <taxon>Pseudomonadati</taxon>
        <taxon>Pseudomonadota</taxon>
        <taxon>Gammaproteobacteria</taxon>
        <taxon>Pseudomonadales</taxon>
        <taxon>Marinobacteraceae</taxon>
        <taxon>Tamilnaduibacter</taxon>
    </lineage>
</organism>
<evidence type="ECO:0000256" key="8">
    <source>
        <dbReference type="ARBA" id="ARBA00032788"/>
    </source>
</evidence>
<evidence type="ECO:0000256" key="10">
    <source>
        <dbReference type="PIRSR" id="PIRSR000216-1"/>
    </source>
</evidence>
<dbReference type="PANTHER" id="PTHR10371:SF3">
    <property type="entry name" value="NADH DEHYDROGENASE [UBIQUINONE] FLAVOPROTEIN 2, MITOCHONDRIAL"/>
    <property type="match status" value="1"/>
</dbReference>
<accession>A0A2A2I7A1</accession>
<keyword evidence="3 10" id="KW-0001">2Fe-2S</keyword>
<dbReference type="InterPro" id="IPR041921">
    <property type="entry name" value="NuoE_N"/>
</dbReference>
<sequence>MTDLEAITRRAIDDWVDEPGALLPILHAIQDQLGYIPPSSVPRIARALNMTRADVHGVMSFYHEFRSEPAGRHVLQICGAEACQARGCRELEAHTQQRLGVGYHQTTLDGDITLEQVYCLGNCATGPSVRLDDRIIGRVTPQRMDRLLDDIATVPLTIQPAGGEG</sequence>
<dbReference type="NCBIfam" id="NF004638">
    <property type="entry name" value="PRK05988.1"/>
    <property type="match status" value="1"/>
</dbReference>
<name>A0A2A2I7A1_9GAMM</name>
<keyword evidence="12" id="KW-1185">Reference proteome</keyword>
<proteinExistence type="inferred from homology"/>
<dbReference type="GO" id="GO:0046872">
    <property type="term" value="F:metal ion binding"/>
    <property type="evidence" value="ECO:0007669"/>
    <property type="project" value="UniProtKB-KW"/>
</dbReference>
<keyword evidence="5 10" id="KW-0408">Iron</keyword>
<evidence type="ECO:0000256" key="5">
    <source>
        <dbReference type="ARBA" id="ARBA00023004"/>
    </source>
</evidence>
<dbReference type="InterPro" id="IPR036249">
    <property type="entry name" value="Thioredoxin-like_sf"/>
</dbReference>
<feature type="binding site" evidence="10">
    <location>
        <position position="83"/>
    </location>
    <ligand>
        <name>[2Fe-2S] cluster</name>
        <dbReference type="ChEBI" id="CHEBI:190135"/>
    </ligand>
</feature>
<gene>
    <name evidence="11" type="ORF">CF392_02130</name>
</gene>
<evidence type="ECO:0000313" key="11">
    <source>
        <dbReference type="EMBL" id="PAV27268.1"/>
    </source>
</evidence>
<evidence type="ECO:0000256" key="9">
    <source>
        <dbReference type="ARBA" id="ARBA00034078"/>
    </source>
</evidence>